<comment type="caution">
    <text evidence="1">The sequence shown here is derived from an EMBL/GenBank/DDBJ whole genome shotgun (WGS) entry which is preliminary data.</text>
</comment>
<dbReference type="AlphaFoldDB" id="A0A8T2JK04"/>
<sequence length="106" mass="12362">MQCFYRKVIVPITAQIFASLQRCSHFLTDQLMLIFQTLTLPNLPCFQPKMQTMACALYYKGSEKRTPPKIKITKNNLIVQHSKKKFTFTVDKSYYSVEHKKKVNGP</sequence>
<reference evidence="1" key="1">
    <citation type="thesis" date="2020" institute="ProQuest LLC" country="789 East Eisenhower Parkway, Ann Arbor, MI, USA">
        <title>Comparative Genomics and Chromosome Evolution.</title>
        <authorList>
            <person name="Mudd A.B."/>
        </authorList>
    </citation>
    <scope>NUCLEOTIDE SEQUENCE</scope>
    <source>
        <strain evidence="1">Female2</strain>
        <tissue evidence="1">Blood</tissue>
    </source>
</reference>
<accession>A0A8T2JK04</accession>
<dbReference type="Proteomes" id="UP000812440">
    <property type="component" value="Chromosome 5"/>
</dbReference>
<proteinExistence type="predicted"/>
<keyword evidence="2" id="KW-1185">Reference proteome</keyword>
<gene>
    <name evidence="1" type="ORF">GDO86_009180</name>
</gene>
<protein>
    <submittedName>
        <fullName evidence="1">Uncharacterized protein</fullName>
    </submittedName>
</protein>
<evidence type="ECO:0000313" key="2">
    <source>
        <dbReference type="Proteomes" id="UP000812440"/>
    </source>
</evidence>
<dbReference type="EMBL" id="JAACNH010000004">
    <property type="protein sequence ID" value="KAG8443883.1"/>
    <property type="molecule type" value="Genomic_DNA"/>
</dbReference>
<name>A0A8T2JK04_9PIPI</name>
<evidence type="ECO:0000313" key="1">
    <source>
        <dbReference type="EMBL" id="KAG8443883.1"/>
    </source>
</evidence>
<organism evidence="1 2">
    <name type="scientific">Hymenochirus boettgeri</name>
    <name type="common">Congo dwarf clawed frog</name>
    <dbReference type="NCBI Taxonomy" id="247094"/>
    <lineage>
        <taxon>Eukaryota</taxon>
        <taxon>Metazoa</taxon>
        <taxon>Chordata</taxon>
        <taxon>Craniata</taxon>
        <taxon>Vertebrata</taxon>
        <taxon>Euteleostomi</taxon>
        <taxon>Amphibia</taxon>
        <taxon>Batrachia</taxon>
        <taxon>Anura</taxon>
        <taxon>Pipoidea</taxon>
        <taxon>Pipidae</taxon>
        <taxon>Pipinae</taxon>
        <taxon>Hymenochirus</taxon>
    </lineage>
</organism>